<dbReference type="InterPro" id="IPR007813">
    <property type="entry name" value="PilN"/>
</dbReference>
<dbReference type="Pfam" id="PF05137">
    <property type="entry name" value="PilN"/>
    <property type="match status" value="1"/>
</dbReference>
<name>A0ABV3YN70_9PSED</name>
<dbReference type="SUPFAM" id="SSF53067">
    <property type="entry name" value="Actin-like ATPase domain"/>
    <property type="match status" value="1"/>
</dbReference>
<evidence type="ECO:0000313" key="3">
    <source>
        <dbReference type="EMBL" id="MEX6500762.1"/>
    </source>
</evidence>
<dbReference type="InterPro" id="IPR052534">
    <property type="entry name" value="Extracell_DNA_Util/SecSys_Comp"/>
</dbReference>
<proteinExistence type="predicted"/>
<dbReference type="Proteomes" id="UP001560296">
    <property type="component" value="Unassembled WGS sequence"/>
</dbReference>
<dbReference type="Gene3D" id="3.30.420.380">
    <property type="match status" value="1"/>
</dbReference>
<dbReference type="EMBL" id="JBFTEG010000001">
    <property type="protein sequence ID" value="MEX6500762.1"/>
    <property type="molecule type" value="Genomic_DNA"/>
</dbReference>
<sequence length="365" mass="41433">MNDRLQMAADALIAMARRFWQWWSGELLGLVPERWRERLRRRGNLLFIVLQDDKCSLEFGSFGQRETLVSAPLGEGGELPPAVVEVLLNRAAKAAQVILLLPERQLLHKVLSLPAATEAGLGNVLRFEMDRHTPFSAEQVYFGFRIVERDRRRQRLQVELLVVLREYLDQLLKRLDRLAVHPVLVTRAEDQQAQPINLSPAGMARKRGGWRGNRRLQVAAVVALVLLALLPLWQQQQRAERLANQLDGPKAAAERAAAVRDELQRLEAGRAYLREQQLKADDVLATLDELTRLLPDSTWLSRFELIGERVRMDGESAEASALIGMLEQSQTLQNVSYASPITSNPRTQKDRFSLVAERRPQQEAP</sequence>
<dbReference type="PANTHER" id="PTHR40278:SF1">
    <property type="entry name" value="DNA UTILIZATION PROTEIN HOFN"/>
    <property type="match status" value="1"/>
</dbReference>
<gene>
    <name evidence="3" type="ORF">AB5S05_01700</name>
</gene>
<dbReference type="RefSeq" id="WP_369285680.1">
    <property type="nucleotide sequence ID" value="NZ_JBFTEG010000001.1"/>
</dbReference>
<protein>
    <submittedName>
        <fullName evidence="3">PilN domain-containing protein</fullName>
    </submittedName>
</protein>
<feature type="region of interest" description="Disordered" evidence="2">
    <location>
        <begin position="337"/>
        <end position="365"/>
    </location>
</feature>
<organism evidence="3 4">
    <name type="scientific">Pseudomonas zhanjiangensis</name>
    <dbReference type="NCBI Taxonomy" id="3239015"/>
    <lineage>
        <taxon>Bacteria</taxon>
        <taxon>Pseudomonadati</taxon>
        <taxon>Pseudomonadota</taxon>
        <taxon>Gammaproteobacteria</taxon>
        <taxon>Pseudomonadales</taxon>
        <taxon>Pseudomonadaceae</taxon>
        <taxon>Pseudomonas</taxon>
    </lineage>
</organism>
<evidence type="ECO:0000256" key="2">
    <source>
        <dbReference type="SAM" id="MobiDB-lite"/>
    </source>
</evidence>
<dbReference type="PANTHER" id="PTHR40278">
    <property type="entry name" value="DNA UTILIZATION PROTEIN HOFN"/>
    <property type="match status" value="1"/>
</dbReference>
<keyword evidence="4" id="KW-1185">Reference proteome</keyword>
<feature type="coiled-coil region" evidence="1">
    <location>
        <begin position="256"/>
        <end position="293"/>
    </location>
</feature>
<evidence type="ECO:0000313" key="4">
    <source>
        <dbReference type="Proteomes" id="UP001560296"/>
    </source>
</evidence>
<feature type="compositionally biased region" description="Polar residues" evidence="2">
    <location>
        <begin position="337"/>
        <end position="346"/>
    </location>
</feature>
<comment type="caution">
    <text evidence="3">The sequence shown here is derived from an EMBL/GenBank/DDBJ whole genome shotgun (WGS) entry which is preliminary data.</text>
</comment>
<evidence type="ECO:0000256" key="1">
    <source>
        <dbReference type="SAM" id="Coils"/>
    </source>
</evidence>
<reference evidence="3 4" key="1">
    <citation type="submission" date="2024-07" db="EMBL/GenBank/DDBJ databases">
        <authorList>
            <person name="Li M."/>
        </authorList>
    </citation>
    <scope>NUCLEOTIDE SEQUENCE [LARGE SCALE GENOMIC DNA]</scope>
    <source>
        <strain evidence="3 4">25A3E</strain>
    </source>
</reference>
<feature type="compositionally biased region" description="Basic and acidic residues" evidence="2">
    <location>
        <begin position="347"/>
        <end position="365"/>
    </location>
</feature>
<dbReference type="InterPro" id="IPR043129">
    <property type="entry name" value="ATPase_NBD"/>
</dbReference>
<keyword evidence="1" id="KW-0175">Coiled coil</keyword>
<accession>A0ABV3YN70</accession>